<feature type="domain" description="OBG-type G" evidence="7">
    <location>
        <begin position="3"/>
        <end position="258"/>
    </location>
</feature>
<evidence type="ECO:0000259" key="7">
    <source>
        <dbReference type="PROSITE" id="PS51710"/>
    </source>
</evidence>
<protein>
    <recommendedName>
        <fullName evidence="6">Ribosome-binding ATPase YchF</fullName>
    </recommendedName>
</protein>
<dbReference type="GO" id="GO:0005525">
    <property type="term" value="F:GTP binding"/>
    <property type="evidence" value="ECO:0007669"/>
    <property type="project" value="InterPro"/>
</dbReference>
<keyword evidence="10" id="KW-1185">Reference proteome</keyword>
<dbReference type="InterPro" id="IPR013029">
    <property type="entry name" value="YchF_C"/>
</dbReference>
<evidence type="ECO:0000256" key="3">
    <source>
        <dbReference type="ARBA" id="ARBA00022741"/>
    </source>
</evidence>
<gene>
    <name evidence="6" type="primary">ychF</name>
    <name evidence="9" type="ORF">CH341_30350</name>
</gene>
<dbReference type="GO" id="GO:0016887">
    <property type="term" value="F:ATP hydrolysis activity"/>
    <property type="evidence" value="ECO:0007669"/>
    <property type="project" value="UniProtKB-UniRule"/>
</dbReference>
<dbReference type="Pfam" id="PF06071">
    <property type="entry name" value="YchF-GTPase_C"/>
    <property type="match status" value="1"/>
</dbReference>
<keyword evidence="3 6" id="KW-0547">Nucleotide-binding</keyword>
<comment type="caution">
    <text evidence="9">The sequence shown here is derived from an EMBL/GenBank/DDBJ whole genome shotgun (WGS) entry which is preliminary data.</text>
</comment>
<dbReference type="HAMAP" id="MF_00944">
    <property type="entry name" value="YchF_OLA1_ATPase"/>
    <property type="match status" value="1"/>
</dbReference>
<organism evidence="9 10">
    <name type="scientific">Rhodoplanes roseus</name>
    <dbReference type="NCBI Taxonomy" id="29409"/>
    <lineage>
        <taxon>Bacteria</taxon>
        <taxon>Pseudomonadati</taxon>
        <taxon>Pseudomonadota</taxon>
        <taxon>Alphaproteobacteria</taxon>
        <taxon>Hyphomicrobiales</taxon>
        <taxon>Nitrobacteraceae</taxon>
        <taxon>Rhodoplanes</taxon>
    </lineage>
</organism>
<dbReference type="CDD" id="cd04867">
    <property type="entry name" value="TGS_YchF_OLA1"/>
    <property type="match status" value="1"/>
</dbReference>
<feature type="binding site" evidence="6">
    <location>
        <begin position="12"/>
        <end position="17"/>
    </location>
    <ligand>
        <name>ATP</name>
        <dbReference type="ChEBI" id="CHEBI:30616"/>
    </ligand>
</feature>
<dbReference type="InterPro" id="IPR012675">
    <property type="entry name" value="Beta-grasp_dom_sf"/>
</dbReference>
<evidence type="ECO:0000313" key="10">
    <source>
        <dbReference type="Proteomes" id="UP000249130"/>
    </source>
</evidence>
<dbReference type="Gene3D" id="3.40.50.300">
    <property type="entry name" value="P-loop containing nucleotide triphosphate hydrolases"/>
    <property type="match status" value="1"/>
</dbReference>
<dbReference type="Gene3D" id="3.10.20.30">
    <property type="match status" value="1"/>
</dbReference>
<dbReference type="InterPro" id="IPR004095">
    <property type="entry name" value="TGS"/>
</dbReference>
<dbReference type="PANTHER" id="PTHR23305">
    <property type="entry name" value="OBG GTPASE FAMILY"/>
    <property type="match status" value="1"/>
</dbReference>
<dbReference type="PRINTS" id="PR00326">
    <property type="entry name" value="GTP1OBG"/>
</dbReference>
<dbReference type="InterPro" id="IPR023192">
    <property type="entry name" value="TGS-like_dom_sf"/>
</dbReference>
<dbReference type="GO" id="GO:0043023">
    <property type="term" value="F:ribosomal large subunit binding"/>
    <property type="evidence" value="ECO:0007669"/>
    <property type="project" value="UniProtKB-UniRule"/>
</dbReference>
<dbReference type="InterPro" id="IPR012676">
    <property type="entry name" value="TGS-like"/>
</dbReference>
<dbReference type="Gene3D" id="1.10.150.300">
    <property type="entry name" value="TGS-like domain"/>
    <property type="match status" value="1"/>
</dbReference>
<proteinExistence type="inferred from homology"/>
<dbReference type="NCBIfam" id="TIGR00092">
    <property type="entry name" value="redox-regulated ATPase YchF"/>
    <property type="match status" value="1"/>
</dbReference>
<dbReference type="CDD" id="cd01900">
    <property type="entry name" value="YchF"/>
    <property type="match status" value="1"/>
</dbReference>
<dbReference type="InterPro" id="IPR006073">
    <property type="entry name" value="GTP-bd"/>
</dbReference>
<dbReference type="InterPro" id="IPR027417">
    <property type="entry name" value="P-loop_NTPase"/>
</dbReference>
<dbReference type="PROSITE" id="PS51710">
    <property type="entry name" value="G_OBG"/>
    <property type="match status" value="1"/>
</dbReference>
<evidence type="ECO:0000259" key="8">
    <source>
        <dbReference type="PROSITE" id="PS51880"/>
    </source>
</evidence>
<evidence type="ECO:0000256" key="5">
    <source>
        <dbReference type="ARBA" id="ARBA00022842"/>
    </source>
</evidence>
<dbReference type="EMBL" id="NPEX01000491">
    <property type="protein sequence ID" value="RAI36447.1"/>
    <property type="molecule type" value="Genomic_DNA"/>
</dbReference>
<dbReference type="PANTHER" id="PTHR23305:SF18">
    <property type="entry name" value="OBG-TYPE G DOMAIN-CONTAINING PROTEIN"/>
    <property type="match status" value="1"/>
</dbReference>
<keyword evidence="4 6" id="KW-0067">ATP-binding</keyword>
<dbReference type="GO" id="GO:0005737">
    <property type="term" value="C:cytoplasm"/>
    <property type="evidence" value="ECO:0007669"/>
    <property type="project" value="TreeGrafter"/>
</dbReference>
<dbReference type="InterPro" id="IPR041706">
    <property type="entry name" value="YchF_N"/>
</dbReference>
<dbReference type="SUPFAM" id="SSF81271">
    <property type="entry name" value="TGS-like"/>
    <property type="match status" value="1"/>
</dbReference>
<feature type="domain" description="TGS" evidence="8">
    <location>
        <begin position="280"/>
        <end position="363"/>
    </location>
</feature>
<reference evidence="9 10" key="1">
    <citation type="submission" date="2017-07" db="EMBL/GenBank/DDBJ databases">
        <title>Draft Genome Sequences of Select Purple Nonsulfur Bacteria.</title>
        <authorList>
            <person name="Lasarre B."/>
            <person name="Mckinlay J.B."/>
        </authorList>
    </citation>
    <scope>NUCLEOTIDE SEQUENCE [LARGE SCALE GENOMIC DNA]</scope>
    <source>
        <strain evidence="9 10">DSM 5909</strain>
    </source>
</reference>
<evidence type="ECO:0000313" key="9">
    <source>
        <dbReference type="EMBL" id="RAI36447.1"/>
    </source>
</evidence>
<dbReference type="Pfam" id="PF01926">
    <property type="entry name" value="MMR_HSR1"/>
    <property type="match status" value="1"/>
</dbReference>
<dbReference type="GO" id="GO:0046872">
    <property type="term" value="F:metal ion binding"/>
    <property type="evidence" value="ECO:0007669"/>
    <property type="project" value="UniProtKB-KW"/>
</dbReference>
<evidence type="ECO:0000256" key="2">
    <source>
        <dbReference type="ARBA" id="ARBA00022723"/>
    </source>
</evidence>
<dbReference type="SUPFAM" id="SSF52540">
    <property type="entry name" value="P-loop containing nucleoside triphosphate hydrolases"/>
    <property type="match status" value="1"/>
</dbReference>
<dbReference type="AlphaFoldDB" id="A0A327KDP0"/>
<dbReference type="InterPro" id="IPR004396">
    <property type="entry name" value="ATPase_YchF/OLA1"/>
</dbReference>
<dbReference type="Proteomes" id="UP000249130">
    <property type="component" value="Unassembled WGS sequence"/>
</dbReference>
<evidence type="ECO:0000256" key="4">
    <source>
        <dbReference type="ARBA" id="ARBA00022840"/>
    </source>
</evidence>
<dbReference type="FunFam" id="1.10.150.300:FF:000001">
    <property type="entry name" value="Ribosome-binding ATPase YchF"/>
    <property type="match status" value="1"/>
</dbReference>
<keyword evidence="5" id="KW-0460">Magnesium</keyword>
<keyword evidence="2" id="KW-0479">Metal-binding</keyword>
<accession>A0A327KDP0</accession>
<dbReference type="RefSeq" id="WP_111423348.1">
    <property type="nucleotide sequence ID" value="NZ_NPEX01000491.1"/>
</dbReference>
<dbReference type="PROSITE" id="PS51880">
    <property type="entry name" value="TGS"/>
    <property type="match status" value="1"/>
</dbReference>
<comment type="cofactor">
    <cofactor evidence="1">
        <name>Mg(2+)</name>
        <dbReference type="ChEBI" id="CHEBI:18420"/>
    </cofactor>
</comment>
<evidence type="ECO:0000256" key="6">
    <source>
        <dbReference type="HAMAP-Rule" id="MF_00944"/>
    </source>
</evidence>
<dbReference type="GO" id="GO:0005524">
    <property type="term" value="F:ATP binding"/>
    <property type="evidence" value="ECO:0007669"/>
    <property type="project" value="UniProtKB-UniRule"/>
</dbReference>
<sequence length="365" mass="39058">MGFKCGIVGLPNVGKSTLFNALTATAAAQAANYPFCTIEPNVGEVAVPDPRLDVLAGIAGSGEIIPTRLAFVDIAGLVRGASQGEGLGNQFLANIREVDAIVHVVRCFDDGDITHVEGRIDPVADIETIETELMLSDLDSLEKRVVAAEKKAKGGDKEAKELLDLMTRALVLLREGKPARFVERKPEDEKPFRMLGLLSSKPVLYVCNVEEGAAGAGNAYSKAVEARAAEEGAVAVVISAQIEAEIAILPGEERADYLAAIGLEEPGLNRLIRAGYQLLDLVTFFTVGPKEARAWTITRGTKAPQAAGVIHTDFERGFIRSETIAYDDYATYGGEAGARDVGRLRLEGKEYVVADGDVLHFRFAT</sequence>
<dbReference type="PIRSF" id="PIRSF006641">
    <property type="entry name" value="CHP00092"/>
    <property type="match status" value="1"/>
</dbReference>
<dbReference type="OrthoDB" id="9810373at2"/>
<dbReference type="InterPro" id="IPR031167">
    <property type="entry name" value="G_OBG"/>
</dbReference>
<dbReference type="FunFam" id="3.10.20.30:FF:000001">
    <property type="entry name" value="Ribosome-binding ATPase YchF"/>
    <property type="match status" value="1"/>
</dbReference>
<comment type="similarity">
    <text evidence="6">Belongs to the TRAFAC class OBG-HflX-like GTPase superfamily. OBG GTPase family. YchF/OLA1 subfamily.</text>
</comment>
<evidence type="ECO:0000256" key="1">
    <source>
        <dbReference type="ARBA" id="ARBA00001946"/>
    </source>
</evidence>
<comment type="function">
    <text evidence="6">ATPase that binds to both the 70S ribosome and the 50S ribosomal subunit in a nucleotide-independent manner.</text>
</comment>
<name>A0A327KDP0_9BRAD</name>